<dbReference type="Proteomes" id="UP001177021">
    <property type="component" value="Unassembled WGS sequence"/>
</dbReference>
<proteinExistence type="predicted"/>
<name>A0ACB0IVQ6_TRIPR</name>
<reference evidence="1" key="1">
    <citation type="submission" date="2023-10" db="EMBL/GenBank/DDBJ databases">
        <authorList>
            <person name="Rodriguez Cubillos JULIANA M."/>
            <person name="De Vega J."/>
        </authorList>
    </citation>
    <scope>NUCLEOTIDE SEQUENCE</scope>
</reference>
<sequence>MFSQQSSNSNSNDSSGIGSSRNNTCTPLTENFTSGSGSVDNNNPLWAYVTVLQNRTAKTTNVRWKCNFCKDEYNGSYYRVKSHLLRQKNKGIAICTKVTSEYLVEMSDLELNASKKAFNNEARDHLSAQIARLFYSSGLPFNVARNPYFISAFSYAANTNISGYIPPSYNAIRTTMLQREKSNIMKLLQPIKDTWAEKGVSIVTDGWNDGQRRPLINFMATSTAGPIFLKAIDTTGEFKDRHYIANLILSAIDEVGAQNVVQVITDNAPVCKAAGSIVESMHPHIFWTPCVVHTLNLALKNICSPSPGPNNEVAYDECVWITKVYEDASTIKKFILTHSMRFAMYKQFVHLRLLFICDTRFASVIVMLKGMQVVKQGLLSMVINEQWSQYREDNVQKAAAVKDKILDDEFWAQVEYILKFTEPIYEMLRSCDTDESNLHLVYDKWDSMIDRVKSTIYQHEGKELTQYSSFYDVVYNILTDRWSKSNTPLHCLAHSLNPRYYCREWLDQYPARVAPHRDNEICQERNKCFKNYFQDVSERREAIAEFVKFSSAEGEFGQFDSLLDRWNLTPKEWWVTYGSSIPKLQSIALKLFSQPTSSSSAERNWSTYGFIQSMKRNKLNPKRAEDLVYIHTNLRLLSRNNKSYKEGPTKMWDIGGDGFDLVDGAGILEVASLSLDEPELEGYGGLLRNREGKYIWGFYWSAAMQNILFAEIMAIWYGLKLCWERGFRKMFSQQSSNSNSNDSSGIGSSRNNTCTPLTENFTSGSGSVDNNNPLWAYVTVLQNRTAKTTNVRWKCNFCKDEYNGSYYRVKSHLLRQKNKGIAICTKVTSEYLVEMSDLELNASKKAFNNEARDHLSAQIARLFYSSGLPFNVARNPYFISAFSYAANTNISGYIPPSYNAIRTTMLQREKSNIMKLLQPIKDTWAEKGVSIVTDGWNDGQRRPLINFMATSTAGPIFLKAIDTTGEFKDRHYIANLILSAIDEVGAQNVVQVITDNAPVCKAAGSIVESMHPHIFWTPCVVHTLNLALKNICSPSPGPNNEVAYDECVWITKVYEDASTIKKFILTHSMRFAMYKQFVHLRLLFICDTRFASVIVMLKGMQVVKQGLLSMVINEQWSQYREDNVQKAAAVKDKILDDEFWAQVEYILKFTEPIYEMLRSCDTDESNLHLVYDKWDSMIDRVKSTIYQHEGKELTQYSSFYDVVYNILTDRWSKSNTPLHCLAHSLNPRYYCREWLDQYPARVAPHRDNEICQERNKCFKNYFQDVSERREAIAEFVKFSSAEGEFGQFDSLLDRWNLTPKEWWVTYGSSIPKLQSIALKLFSQPTSSSSAERNWSTYGFIQSMKRNKLNPKRAEDLVYIHTNLRLLSRNNKSYKEGPTKMWDIGGDGFDLVDGAESKYIWGFYWGYSTSSFSE</sequence>
<accession>A0ACB0IVQ6</accession>
<organism evidence="1 2">
    <name type="scientific">Trifolium pratense</name>
    <name type="common">Red clover</name>
    <dbReference type="NCBI Taxonomy" id="57577"/>
    <lineage>
        <taxon>Eukaryota</taxon>
        <taxon>Viridiplantae</taxon>
        <taxon>Streptophyta</taxon>
        <taxon>Embryophyta</taxon>
        <taxon>Tracheophyta</taxon>
        <taxon>Spermatophyta</taxon>
        <taxon>Magnoliopsida</taxon>
        <taxon>eudicotyledons</taxon>
        <taxon>Gunneridae</taxon>
        <taxon>Pentapetalae</taxon>
        <taxon>rosids</taxon>
        <taxon>fabids</taxon>
        <taxon>Fabales</taxon>
        <taxon>Fabaceae</taxon>
        <taxon>Papilionoideae</taxon>
        <taxon>50 kb inversion clade</taxon>
        <taxon>NPAAA clade</taxon>
        <taxon>Hologalegina</taxon>
        <taxon>IRL clade</taxon>
        <taxon>Trifolieae</taxon>
        <taxon>Trifolium</taxon>
    </lineage>
</organism>
<comment type="caution">
    <text evidence="1">The sequence shown here is derived from an EMBL/GenBank/DDBJ whole genome shotgun (WGS) entry which is preliminary data.</text>
</comment>
<evidence type="ECO:0000313" key="1">
    <source>
        <dbReference type="EMBL" id="CAJ2636101.1"/>
    </source>
</evidence>
<gene>
    <name evidence="1" type="ORF">MILVUS5_LOCUS6653</name>
</gene>
<protein>
    <submittedName>
        <fullName evidence="1">Uncharacterized protein</fullName>
    </submittedName>
</protein>
<evidence type="ECO:0000313" key="2">
    <source>
        <dbReference type="Proteomes" id="UP001177021"/>
    </source>
</evidence>
<dbReference type="EMBL" id="CASHSV030000002">
    <property type="protein sequence ID" value="CAJ2636101.1"/>
    <property type="molecule type" value="Genomic_DNA"/>
</dbReference>
<keyword evidence="2" id="KW-1185">Reference proteome</keyword>